<keyword evidence="1" id="KW-0472">Membrane</keyword>
<evidence type="ECO:0000313" key="2">
    <source>
        <dbReference type="EMBL" id="MBB5627729.1"/>
    </source>
</evidence>
<dbReference type="Proteomes" id="UP000588112">
    <property type="component" value="Unassembled WGS sequence"/>
</dbReference>
<name>A0A7W9DR54_9ACTN</name>
<sequence>MAVIQAVASLLAGALSGQGIWQLIDKMSAARAARADARTAGGNIPLAWLSPTLGMLTWGLAAFTVLLRLANGPSAEGSVAQLRTVIEWSCYLAILAGSLVISVAARKNRDDIPLGVIGVLAASGALFAVLTAG</sequence>
<feature type="transmembrane region" description="Helical" evidence="1">
    <location>
        <begin position="112"/>
        <end position="132"/>
    </location>
</feature>
<gene>
    <name evidence="2" type="ORF">BJ981_003428</name>
</gene>
<proteinExistence type="predicted"/>
<dbReference type="RefSeq" id="WP_184612342.1">
    <property type="nucleotide sequence ID" value="NZ_BOOS01000015.1"/>
</dbReference>
<comment type="caution">
    <text evidence="2">The sequence shown here is derived from an EMBL/GenBank/DDBJ whole genome shotgun (WGS) entry which is preliminary data.</text>
</comment>
<keyword evidence="1" id="KW-1133">Transmembrane helix</keyword>
<feature type="transmembrane region" description="Helical" evidence="1">
    <location>
        <begin position="88"/>
        <end position="106"/>
    </location>
</feature>
<protein>
    <submittedName>
        <fullName evidence="2">Uncharacterized protein</fullName>
    </submittedName>
</protein>
<evidence type="ECO:0000313" key="3">
    <source>
        <dbReference type="Proteomes" id="UP000588112"/>
    </source>
</evidence>
<feature type="transmembrane region" description="Helical" evidence="1">
    <location>
        <begin position="48"/>
        <end position="67"/>
    </location>
</feature>
<keyword evidence="1" id="KW-0812">Transmembrane</keyword>
<dbReference type="AlphaFoldDB" id="A0A7W9DR54"/>
<dbReference type="EMBL" id="JACHBR010000001">
    <property type="protein sequence ID" value="MBB5627729.1"/>
    <property type="molecule type" value="Genomic_DNA"/>
</dbReference>
<organism evidence="2 3">
    <name type="scientific">Sphaerisporangium krabiense</name>
    <dbReference type="NCBI Taxonomy" id="763782"/>
    <lineage>
        <taxon>Bacteria</taxon>
        <taxon>Bacillati</taxon>
        <taxon>Actinomycetota</taxon>
        <taxon>Actinomycetes</taxon>
        <taxon>Streptosporangiales</taxon>
        <taxon>Streptosporangiaceae</taxon>
        <taxon>Sphaerisporangium</taxon>
    </lineage>
</organism>
<reference evidence="2 3" key="1">
    <citation type="submission" date="2020-08" db="EMBL/GenBank/DDBJ databases">
        <title>Sequencing the genomes of 1000 actinobacteria strains.</title>
        <authorList>
            <person name="Klenk H.-P."/>
        </authorList>
    </citation>
    <scope>NUCLEOTIDE SEQUENCE [LARGE SCALE GENOMIC DNA]</scope>
    <source>
        <strain evidence="2 3">DSM 45790</strain>
    </source>
</reference>
<keyword evidence="3" id="KW-1185">Reference proteome</keyword>
<evidence type="ECO:0000256" key="1">
    <source>
        <dbReference type="SAM" id="Phobius"/>
    </source>
</evidence>
<accession>A0A7W9DR54</accession>